<gene>
    <name evidence="1" type="ORF">Tci_929426</name>
</gene>
<proteinExistence type="predicted"/>
<dbReference type="AlphaFoldDB" id="A0A699XCT3"/>
<dbReference type="EMBL" id="BKCJ011841312">
    <property type="protein sequence ID" value="GFD57457.1"/>
    <property type="molecule type" value="Genomic_DNA"/>
</dbReference>
<reference evidence="1" key="1">
    <citation type="journal article" date="2019" name="Sci. Rep.">
        <title>Draft genome of Tanacetum cinerariifolium, the natural source of mosquito coil.</title>
        <authorList>
            <person name="Yamashiro T."/>
            <person name="Shiraishi A."/>
            <person name="Satake H."/>
            <person name="Nakayama K."/>
        </authorList>
    </citation>
    <scope>NUCLEOTIDE SEQUENCE</scope>
</reference>
<sequence>HRKILGDVEAAFGDDALGVAQFCIEARVALAVLGGVGRGFSGALVGGLFRGKGGVELEGANEAVAIQQLVAGGQFFDFAEVEFDVAVG</sequence>
<feature type="non-terminal residue" evidence="1">
    <location>
        <position position="88"/>
    </location>
</feature>
<feature type="non-terminal residue" evidence="1">
    <location>
        <position position="1"/>
    </location>
</feature>
<protein>
    <submittedName>
        <fullName evidence="1">Uncharacterized protein</fullName>
    </submittedName>
</protein>
<evidence type="ECO:0000313" key="1">
    <source>
        <dbReference type="EMBL" id="GFD57457.1"/>
    </source>
</evidence>
<accession>A0A699XCT3</accession>
<comment type="caution">
    <text evidence="1">The sequence shown here is derived from an EMBL/GenBank/DDBJ whole genome shotgun (WGS) entry which is preliminary data.</text>
</comment>
<name>A0A699XCT3_TANCI</name>
<organism evidence="1">
    <name type="scientific">Tanacetum cinerariifolium</name>
    <name type="common">Dalmatian daisy</name>
    <name type="synonym">Chrysanthemum cinerariifolium</name>
    <dbReference type="NCBI Taxonomy" id="118510"/>
    <lineage>
        <taxon>Eukaryota</taxon>
        <taxon>Viridiplantae</taxon>
        <taxon>Streptophyta</taxon>
        <taxon>Embryophyta</taxon>
        <taxon>Tracheophyta</taxon>
        <taxon>Spermatophyta</taxon>
        <taxon>Magnoliopsida</taxon>
        <taxon>eudicotyledons</taxon>
        <taxon>Gunneridae</taxon>
        <taxon>Pentapetalae</taxon>
        <taxon>asterids</taxon>
        <taxon>campanulids</taxon>
        <taxon>Asterales</taxon>
        <taxon>Asteraceae</taxon>
        <taxon>Asteroideae</taxon>
        <taxon>Anthemideae</taxon>
        <taxon>Anthemidinae</taxon>
        <taxon>Tanacetum</taxon>
    </lineage>
</organism>